<dbReference type="Proteomes" id="UP001576784">
    <property type="component" value="Unassembled WGS sequence"/>
</dbReference>
<dbReference type="EMBL" id="JBHFNR010000166">
    <property type="protein sequence ID" value="MFB2895676.1"/>
    <property type="molecule type" value="Genomic_DNA"/>
</dbReference>
<gene>
    <name evidence="2" type="ORF">ACE1CI_22445</name>
</gene>
<dbReference type="SMART" id="SM00530">
    <property type="entry name" value="HTH_XRE"/>
    <property type="match status" value="1"/>
</dbReference>
<comment type="caution">
    <text evidence="2">The sequence shown here is derived from an EMBL/GenBank/DDBJ whole genome shotgun (WGS) entry which is preliminary data.</text>
</comment>
<proteinExistence type="predicted"/>
<feature type="domain" description="HTH cro/C1-type" evidence="1">
    <location>
        <begin position="15"/>
        <end position="71"/>
    </location>
</feature>
<evidence type="ECO:0000313" key="2">
    <source>
        <dbReference type="EMBL" id="MFB2895676.1"/>
    </source>
</evidence>
<dbReference type="Pfam" id="PF01381">
    <property type="entry name" value="HTH_3"/>
    <property type="match status" value="1"/>
</dbReference>
<evidence type="ECO:0000313" key="3">
    <source>
        <dbReference type="Proteomes" id="UP001576784"/>
    </source>
</evidence>
<dbReference type="CDD" id="cd00093">
    <property type="entry name" value="HTH_XRE"/>
    <property type="match status" value="1"/>
</dbReference>
<sequence length="89" mass="10007">MVKKRNQNGEADPPLKRLRDELEMSQEEFGRIIGISARTVSRWEAGDSTPTFTISQMKALVRLLESKGKSIYDLPDNFSVKPDLAINGN</sequence>
<reference evidence="2 3" key="1">
    <citation type="submission" date="2024-09" db="EMBL/GenBank/DDBJ databases">
        <title>Floridaenema gen nov. (Aerosakkonemataceae, Aerosakkonematales ord. nov., Cyanobacteria) from benthic tropical and subtropical fresh waters, with the description of four new species.</title>
        <authorList>
            <person name="Moretto J.A."/>
            <person name="Berthold D.E."/>
            <person name="Lefler F.W."/>
            <person name="Huang I.-S."/>
            <person name="Laughinghouse H. IV."/>
        </authorList>
    </citation>
    <scope>NUCLEOTIDE SEQUENCE [LARGE SCALE GENOMIC DNA]</scope>
    <source>
        <strain evidence="2 3">BLCC-F50</strain>
    </source>
</reference>
<dbReference type="SUPFAM" id="SSF47413">
    <property type="entry name" value="lambda repressor-like DNA-binding domains"/>
    <property type="match status" value="1"/>
</dbReference>
<dbReference type="RefSeq" id="WP_413265313.1">
    <property type="nucleotide sequence ID" value="NZ_JBHFNR010000166.1"/>
</dbReference>
<dbReference type="InterPro" id="IPR001387">
    <property type="entry name" value="Cro/C1-type_HTH"/>
</dbReference>
<dbReference type="Gene3D" id="1.10.260.40">
    <property type="entry name" value="lambda repressor-like DNA-binding domains"/>
    <property type="match status" value="1"/>
</dbReference>
<dbReference type="PROSITE" id="PS50943">
    <property type="entry name" value="HTH_CROC1"/>
    <property type="match status" value="1"/>
</dbReference>
<dbReference type="InterPro" id="IPR010982">
    <property type="entry name" value="Lambda_DNA-bd_dom_sf"/>
</dbReference>
<evidence type="ECO:0000259" key="1">
    <source>
        <dbReference type="PROSITE" id="PS50943"/>
    </source>
</evidence>
<organism evidence="2 3">
    <name type="scientific">Floridaenema flaviceps BLCC-F50</name>
    <dbReference type="NCBI Taxonomy" id="3153642"/>
    <lineage>
        <taxon>Bacteria</taxon>
        <taxon>Bacillati</taxon>
        <taxon>Cyanobacteriota</taxon>
        <taxon>Cyanophyceae</taxon>
        <taxon>Oscillatoriophycideae</taxon>
        <taxon>Aerosakkonematales</taxon>
        <taxon>Aerosakkonemataceae</taxon>
        <taxon>Floridanema</taxon>
        <taxon>Floridanema flaviceps</taxon>
    </lineage>
</organism>
<protein>
    <submittedName>
        <fullName evidence="2">Helix-turn-helix domain-containing protein</fullName>
    </submittedName>
</protein>
<keyword evidence="3" id="KW-1185">Reference proteome</keyword>
<accession>A0ABV4XVC1</accession>
<name>A0ABV4XVC1_9CYAN</name>